<name>A0A367RCD3_9NOSO</name>
<dbReference type="AlphaFoldDB" id="A0A367RCD3"/>
<reference evidence="2" key="1">
    <citation type="submission" date="2016-04" db="EMBL/GenBank/DDBJ databases">
        <authorList>
            <person name="Tabuchi Yagui T.R."/>
        </authorList>
    </citation>
    <scope>NUCLEOTIDE SEQUENCE [LARGE SCALE GENOMIC DNA]</scope>
    <source>
        <strain evidence="2">NIES-26</strain>
    </source>
</reference>
<organism evidence="2 3">
    <name type="scientific">Nostoc minutum NIES-26</name>
    <dbReference type="NCBI Taxonomy" id="1844469"/>
    <lineage>
        <taxon>Bacteria</taxon>
        <taxon>Bacillati</taxon>
        <taxon>Cyanobacteriota</taxon>
        <taxon>Cyanophyceae</taxon>
        <taxon>Nostocales</taxon>
        <taxon>Nostocaceae</taxon>
        <taxon>Nostoc</taxon>
    </lineage>
</organism>
<keyword evidence="1" id="KW-1133">Transmembrane helix</keyword>
<dbReference type="Proteomes" id="UP000252107">
    <property type="component" value="Unassembled WGS sequence"/>
</dbReference>
<accession>A0A367RCD3</accession>
<sequence length="103" mass="11323">MLGYIFYYVINLFIKINSFQAVYYLVSSCHELHTPKGVKKGQQGRQCGLGSHATALRSQRCAEVPSVEATGVGDPHTGVAPQVEQLPWSMLRLGKGKIQTFAL</sequence>
<dbReference type="EMBL" id="LXQD01000185">
    <property type="protein sequence ID" value="RCJ33510.1"/>
    <property type="molecule type" value="Genomic_DNA"/>
</dbReference>
<feature type="transmembrane region" description="Helical" evidence="1">
    <location>
        <begin position="6"/>
        <end position="26"/>
    </location>
</feature>
<proteinExistence type="predicted"/>
<comment type="caution">
    <text evidence="2">The sequence shown here is derived from an EMBL/GenBank/DDBJ whole genome shotgun (WGS) entry which is preliminary data.</text>
</comment>
<keyword evidence="1" id="KW-0472">Membrane</keyword>
<keyword evidence="3" id="KW-1185">Reference proteome</keyword>
<evidence type="ECO:0000256" key="1">
    <source>
        <dbReference type="SAM" id="Phobius"/>
    </source>
</evidence>
<evidence type="ECO:0000313" key="3">
    <source>
        <dbReference type="Proteomes" id="UP000252107"/>
    </source>
</evidence>
<evidence type="ECO:0000313" key="2">
    <source>
        <dbReference type="EMBL" id="RCJ33510.1"/>
    </source>
</evidence>
<keyword evidence="1" id="KW-0812">Transmembrane</keyword>
<protein>
    <submittedName>
        <fullName evidence="2">Uncharacterized protein</fullName>
    </submittedName>
</protein>
<gene>
    <name evidence="2" type="ORF">A6770_17775</name>
</gene>